<gene>
    <name evidence="3" type="ORF">LQ318_12770</name>
</gene>
<accession>A0ABT3Q0X6</accession>
<dbReference type="RefSeq" id="WP_265790705.1">
    <property type="nucleotide sequence ID" value="NZ_BAABRS010000003.1"/>
</dbReference>
<dbReference type="PROSITE" id="PS51257">
    <property type="entry name" value="PROKAR_LIPOPROTEIN"/>
    <property type="match status" value="1"/>
</dbReference>
<feature type="domain" description="DUF5666" evidence="2">
    <location>
        <begin position="306"/>
        <end position="343"/>
    </location>
</feature>
<evidence type="ECO:0000256" key="1">
    <source>
        <dbReference type="SAM" id="MobiDB-lite"/>
    </source>
</evidence>
<name>A0ABT3Q0X6_9BACT</name>
<dbReference type="Pfam" id="PF18914">
    <property type="entry name" value="DUF5666"/>
    <property type="match status" value="2"/>
</dbReference>
<feature type="region of interest" description="Disordered" evidence="1">
    <location>
        <begin position="453"/>
        <end position="490"/>
    </location>
</feature>
<dbReference type="InterPro" id="IPR043724">
    <property type="entry name" value="DUF5666"/>
</dbReference>
<proteinExistence type="predicted"/>
<feature type="domain" description="DUF5666" evidence="2">
    <location>
        <begin position="400"/>
        <end position="454"/>
    </location>
</feature>
<dbReference type="Proteomes" id="UP001207337">
    <property type="component" value="Unassembled WGS sequence"/>
</dbReference>
<evidence type="ECO:0000259" key="2">
    <source>
        <dbReference type="Pfam" id="PF18914"/>
    </source>
</evidence>
<reference evidence="3 4" key="1">
    <citation type="submission" date="2021-11" db="EMBL/GenBank/DDBJ databases">
        <title>Aliifidinibius sp. nov., a new bacterium isolated from saline soil.</title>
        <authorList>
            <person name="Galisteo C."/>
            <person name="De La Haba R."/>
            <person name="Sanchez-Porro C."/>
            <person name="Ventosa A."/>
        </authorList>
    </citation>
    <scope>NUCLEOTIDE SEQUENCE [LARGE SCALE GENOMIC DNA]</scope>
    <source>
        <strain evidence="3 4">KACC 190600</strain>
    </source>
</reference>
<feature type="region of interest" description="Disordered" evidence="1">
    <location>
        <begin position="77"/>
        <end position="113"/>
    </location>
</feature>
<feature type="compositionally biased region" description="Acidic residues" evidence="1">
    <location>
        <begin position="478"/>
        <end position="490"/>
    </location>
</feature>
<evidence type="ECO:0000313" key="3">
    <source>
        <dbReference type="EMBL" id="MCW9713777.1"/>
    </source>
</evidence>
<organism evidence="3 4">
    <name type="scientific">Fodinibius salicampi</name>
    <dbReference type="NCBI Taxonomy" id="1920655"/>
    <lineage>
        <taxon>Bacteria</taxon>
        <taxon>Pseudomonadati</taxon>
        <taxon>Balneolota</taxon>
        <taxon>Balneolia</taxon>
        <taxon>Balneolales</taxon>
        <taxon>Balneolaceae</taxon>
        <taxon>Fodinibius</taxon>
    </lineage>
</organism>
<keyword evidence="4" id="KW-1185">Reference proteome</keyword>
<sequence length="490" mass="53608">MNKTGKLNSKIGISLLILTFTACTLDGISGSNSDTITKEDLQAAGQILGESLSSNNSGVLLSLNDALTNFSSTDFAETASKSTPSSPVIQNGHSGRGNETNYQHSYDSETGTHTISFRREVQRSLFEKTVTDTLYYTFRDNGGSFIEFPRQESDRIESITYNGKREGEISTLKKESFFVRTDTFLIDGLSDGSSTLSIDGVHNGEGTITIDETGNGSLERSYELEINFLNIEIEKSPAGDINIQRGVTGTLSWEMKIERGSDSKTMRGTIELSGDGTALLHFKNILDLFQINTNDGDLKDLEHEFEGGVQSMDIDGKGVTLVNGRTVYLTNDTEFDNDAYPDLKSVQQALNNGTLIWTEGEGLVQNGRFNVSEIEFEEGYEADDDDDEDREEEIDFEELITSVNIEAGTFTLGNQVIVEMNDQTVIENSSEYRSLQEVADALDQGHTVEADGSAVQAGEGSNADLIATSVDFDREESGDSEDSNDSDEED</sequence>
<evidence type="ECO:0000313" key="4">
    <source>
        <dbReference type="Proteomes" id="UP001207337"/>
    </source>
</evidence>
<dbReference type="EMBL" id="JAJNDC010000003">
    <property type="protein sequence ID" value="MCW9713777.1"/>
    <property type="molecule type" value="Genomic_DNA"/>
</dbReference>
<protein>
    <submittedName>
        <fullName evidence="3">DUF5666 domain-containing protein</fullName>
    </submittedName>
</protein>
<comment type="caution">
    <text evidence="3">The sequence shown here is derived from an EMBL/GenBank/DDBJ whole genome shotgun (WGS) entry which is preliminary data.</text>
</comment>